<comment type="caution">
    <text evidence="1">The sequence shown here is derived from an EMBL/GenBank/DDBJ whole genome shotgun (WGS) entry which is preliminary data.</text>
</comment>
<dbReference type="InterPro" id="IPR019292">
    <property type="entry name" value="McrC"/>
</dbReference>
<dbReference type="Proteomes" id="UP000583266">
    <property type="component" value="Unassembled WGS sequence"/>
</dbReference>
<proteinExistence type="predicted"/>
<dbReference type="EMBL" id="JABBGC010000001">
    <property type="protein sequence ID" value="NML37353.1"/>
    <property type="molecule type" value="Genomic_DNA"/>
</dbReference>
<organism evidence="1 2">
    <name type="scientific">Chitinophaga fulva</name>
    <dbReference type="NCBI Taxonomy" id="2728842"/>
    <lineage>
        <taxon>Bacteria</taxon>
        <taxon>Pseudomonadati</taxon>
        <taxon>Bacteroidota</taxon>
        <taxon>Chitinophagia</taxon>
        <taxon>Chitinophagales</taxon>
        <taxon>Chitinophagaceae</taxon>
        <taxon>Chitinophaga</taxon>
    </lineage>
</organism>
<evidence type="ECO:0000313" key="2">
    <source>
        <dbReference type="Proteomes" id="UP000583266"/>
    </source>
</evidence>
<evidence type="ECO:0008006" key="3">
    <source>
        <dbReference type="Google" id="ProtNLM"/>
    </source>
</evidence>
<dbReference type="Pfam" id="PF10117">
    <property type="entry name" value="McrBC"/>
    <property type="match status" value="1"/>
</dbReference>
<dbReference type="AlphaFoldDB" id="A0A848GKJ2"/>
<evidence type="ECO:0000313" key="1">
    <source>
        <dbReference type="EMBL" id="NML37353.1"/>
    </source>
</evidence>
<dbReference type="PANTHER" id="PTHR38733">
    <property type="entry name" value="PROTEIN MCRC"/>
    <property type="match status" value="1"/>
</dbReference>
<dbReference type="PANTHER" id="PTHR38733:SF1">
    <property type="entry name" value="TYPE IV METHYL-DIRECTED RESTRICTION ENZYME ECOKMCRBC"/>
    <property type="match status" value="1"/>
</dbReference>
<dbReference type="RefSeq" id="WP_169224419.1">
    <property type="nucleotide sequence ID" value="NZ_JABBGC010000001.1"/>
</dbReference>
<reference evidence="1 2" key="1">
    <citation type="submission" date="2020-04" db="EMBL/GenBank/DDBJ databases">
        <title>Chitinophaga sp. G-6-1-13 sp. nov., isolated from soil.</title>
        <authorList>
            <person name="Dahal R.H."/>
            <person name="Chaudhary D.K."/>
        </authorList>
    </citation>
    <scope>NUCLEOTIDE SEQUENCE [LARGE SCALE GENOMIC DNA]</scope>
    <source>
        <strain evidence="1 2">G-6-1-13</strain>
    </source>
</reference>
<protein>
    <recommendedName>
        <fullName evidence="3">Restriction endonuclease</fullName>
    </recommendedName>
</protein>
<sequence length="436" mass="51608">MVETLKHITAFDCLPFDTEAATADVLQEFIQSQSKNVFWFSADYNADNDAKLAEYDYRNNNWTAGRFVGEAIFNCNQTVYKITIKPRFGEKMLFRMLEEIFNIRITTSASQTSNSVDWQHYIKRIVAFIWLQKLANANLHGVPKTQIKKEYRGQTIRGRLDVRRSIKPLHRSNEVVSTFREKHIDEHIAQIIFQAYQILKANFEIGNINIPDSAREAINQIHTAVQHRKLISESDYKHIRYKDIYLSWKPLVDLSWDIIKRKQFSLKQDKAKKGFGFFIDMTEVWEEYLRAILKKNLSPYGWRYRNDRQIAYKGYFFQRELIPDLVFQKGKEIAVWDAKYKRMMGRHFDVDRSDFFQIHTYIQYQLNHKSVKAGGLLYPISTLPNFEQYRSPYLISEEGLKMNFSIDGVQLSEREENENYQRSESAFINRIINSIS</sequence>
<accession>A0A848GKJ2</accession>
<gene>
    <name evidence="1" type="ORF">HHL17_09095</name>
</gene>
<keyword evidence="2" id="KW-1185">Reference proteome</keyword>
<name>A0A848GKJ2_9BACT</name>